<dbReference type="Pfam" id="PF00795">
    <property type="entry name" value="CN_hydrolase"/>
    <property type="match status" value="1"/>
</dbReference>
<dbReference type="PROSITE" id="PS01227">
    <property type="entry name" value="UPF0012"/>
    <property type="match status" value="1"/>
</dbReference>
<evidence type="ECO:0000256" key="1">
    <source>
        <dbReference type="ARBA" id="ARBA00010613"/>
    </source>
</evidence>
<dbReference type="GO" id="GO:0050152">
    <property type="term" value="F:omega-amidase activity"/>
    <property type="evidence" value="ECO:0007669"/>
    <property type="project" value="TreeGrafter"/>
</dbReference>
<dbReference type="RefSeq" id="WP_092589105.1">
    <property type="nucleotide sequence ID" value="NZ_FMWL01000001.1"/>
</dbReference>
<dbReference type="InterPro" id="IPR003010">
    <property type="entry name" value="C-N_Hydrolase"/>
</dbReference>
<evidence type="ECO:0000313" key="5">
    <source>
        <dbReference type="Proteomes" id="UP000199208"/>
    </source>
</evidence>
<name>A0A1G5RSZ8_9FIRM</name>
<dbReference type="PANTHER" id="PTHR23088">
    <property type="entry name" value="NITRILASE-RELATED"/>
    <property type="match status" value="1"/>
</dbReference>
<dbReference type="PANTHER" id="PTHR23088:SF30">
    <property type="entry name" value="OMEGA-AMIDASE NIT2"/>
    <property type="match status" value="1"/>
</dbReference>
<dbReference type="GO" id="GO:0006528">
    <property type="term" value="P:asparagine metabolic process"/>
    <property type="evidence" value="ECO:0007669"/>
    <property type="project" value="TreeGrafter"/>
</dbReference>
<comment type="similarity">
    <text evidence="1">Belongs to the carbon-nitrogen hydrolase superfamily. NIT1/NIT2 family.</text>
</comment>
<dbReference type="SUPFAM" id="SSF56317">
    <property type="entry name" value="Carbon-nitrogen hydrolase"/>
    <property type="match status" value="1"/>
</dbReference>
<dbReference type="CDD" id="cd07572">
    <property type="entry name" value="nit"/>
    <property type="match status" value="1"/>
</dbReference>
<dbReference type="InterPro" id="IPR001110">
    <property type="entry name" value="UPF0012_CS"/>
</dbReference>
<dbReference type="GO" id="GO:0006541">
    <property type="term" value="P:glutamine metabolic process"/>
    <property type="evidence" value="ECO:0007669"/>
    <property type="project" value="TreeGrafter"/>
</dbReference>
<dbReference type="InterPro" id="IPR045254">
    <property type="entry name" value="Nit1/2_C-N_Hydrolase"/>
</dbReference>
<organism evidence="4 5">
    <name type="scientific">Acidaminobacter hydrogenoformans DSM 2784</name>
    <dbReference type="NCBI Taxonomy" id="1120920"/>
    <lineage>
        <taxon>Bacteria</taxon>
        <taxon>Bacillati</taxon>
        <taxon>Bacillota</taxon>
        <taxon>Clostridia</taxon>
        <taxon>Peptostreptococcales</taxon>
        <taxon>Acidaminobacteraceae</taxon>
        <taxon>Acidaminobacter</taxon>
    </lineage>
</organism>
<evidence type="ECO:0000259" key="3">
    <source>
        <dbReference type="PROSITE" id="PS50263"/>
    </source>
</evidence>
<reference evidence="4 5" key="1">
    <citation type="submission" date="2016-10" db="EMBL/GenBank/DDBJ databases">
        <authorList>
            <person name="de Groot N.N."/>
        </authorList>
    </citation>
    <scope>NUCLEOTIDE SEQUENCE [LARGE SCALE GENOMIC DNA]</scope>
    <source>
        <strain evidence="4 5">DSM 2784</strain>
    </source>
</reference>
<protein>
    <submittedName>
        <fullName evidence="4">Predicted amidohydrolase</fullName>
    </submittedName>
</protein>
<proteinExistence type="inferred from homology"/>
<feature type="domain" description="CN hydrolase" evidence="3">
    <location>
        <begin position="3"/>
        <end position="248"/>
    </location>
</feature>
<gene>
    <name evidence="4" type="ORF">SAMN03080599_00297</name>
</gene>
<keyword evidence="5" id="KW-1185">Reference proteome</keyword>
<dbReference type="OrthoDB" id="9811121at2"/>
<dbReference type="STRING" id="1120920.SAMN03080599_00297"/>
<dbReference type="PROSITE" id="PS50263">
    <property type="entry name" value="CN_HYDROLASE"/>
    <property type="match status" value="1"/>
</dbReference>
<dbReference type="GO" id="GO:0006107">
    <property type="term" value="P:oxaloacetate metabolic process"/>
    <property type="evidence" value="ECO:0007669"/>
    <property type="project" value="TreeGrafter"/>
</dbReference>
<evidence type="ECO:0000256" key="2">
    <source>
        <dbReference type="ARBA" id="ARBA00022801"/>
    </source>
</evidence>
<keyword evidence="2 4" id="KW-0378">Hydrolase</keyword>
<evidence type="ECO:0000313" key="4">
    <source>
        <dbReference type="EMBL" id="SCZ76551.1"/>
    </source>
</evidence>
<dbReference type="Gene3D" id="3.60.110.10">
    <property type="entry name" value="Carbon-nitrogen hydrolase"/>
    <property type="match status" value="1"/>
</dbReference>
<dbReference type="Proteomes" id="UP000199208">
    <property type="component" value="Unassembled WGS sequence"/>
</dbReference>
<accession>A0A1G5RSZ8</accession>
<dbReference type="AlphaFoldDB" id="A0A1G5RSZ8"/>
<dbReference type="EMBL" id="FMWL01000001">
    <property type="protein sequence ID" value="SCZ76551.1"/>
    <property type="molecule type" value="Genomic_DNA"/>
</dbReference>
<sequence length="276" mass="30638">MKLKAALVQMAVTSDKRANLETAATYASEAAEAGADLVVLPEMFNCPYSNDSFPIYAEPEGGESHQFLSKLAARLGIWLVAGSIPERTKDGKLYNTSFVFDRRGRQVAKHSKMHLFDIDIEGGQRFKESDTLSPGSQITVFETEFGRIGLAICYDLRFPELARMMVDQGAKILVVPAAFNMTTGPAHWEILFRNRALDNQAYVLGVAPARDVNGPYVSYGHSLAVSPWGDVVEMLEAAPGMILAELDLDYVDKVRRELPLLQHRRHDIYTLKQCGL</sequence>
<dbReference type="InterPro" id="IPR036526">
    <property type="entry name" value="C-N_Hydrolase_sf"/>
</dbReference>